<dbReference type="RefSeq" id="WP_147043428.1">
    <property type="nucleotide sequence ID" value="NZ_BAABIR010000001.1"/>
</dbReference>
<evidence type="ECO:0000256" key="1">
    <source>
        <dbReference type="SAM" id="MobiDB-lite"/>
    </source>
</evidence>
<dbReference type="OrthoDB" id="7191104at2"/>
<feature type="domain" description="SnoaL-like" evidence="2">
    <location>
        <begin position="10"/>
        <end position="132"/>
    </location>
</feature>
<dbReference type="EMBL" id="VOQQ01000001">
    <property type="protein sequence ID" value="TXC64022.1"/>
    <property type="molecule type" value="Genomic_DNA"/>
</dbReference>
<reference evidence="3 4" key="1">
    <citation type="journal article" date="2015" name="J. Microbiol.">
        <title>Sphingosinicella ginsenosidimutans sp. nov., with ginsenoside converting activity.</title>
        <authorList>
            <person name="Kim J.K."/>
            <person name="Kang M.S."/>
            <person name="Park S.C."/>
            <person name="Kim K.M."/>
            <person name="Choi K."/>
            <person name="Yoon M.H."/>
            <person name="Im W.T."/>
        </authorList>
    </citation>
    <scope>NUCLEOTIDE SEQUENCE [LARGE SCALE GENOMIC DNA]</scope>
    <source>
        <strain evidence="3 4">BS-11</strain>
    </source>
</reference>
<name>A0A5C6TUF3_9SPHN</name>
<protein>
    <submittedName>
        <fullName evidence="3">Nuclear transport factor 2 family protein</fullName>
    </submittedName>
</protein>
<dbReference type="AlphaFoldDB" id="A0A5C6TUF3"/>
<organism evidence="3 4">
    <name type="scientific">Allosphingosinicella ginsenosidimutans</name>
    <dbReference type="NCBI Taxonomy" id="1176539"/>
    <lineage>
        <taxon>Bacteria</taxon>
        <taxon>Pseudomonadati</taxon>
        <taxon>Pseudomonadota</taxon>
        <taxon>Alphaproteobacteria</taxon>
        <taxon>Sphingomonadales</taxon>
        <taxon>Sphingomonadaceae</taxon>
        <taxon>Allosphingosinicella</taxon>
    </lineage>
</organism>
<dbReference type="InterPro" id="IPR037401">
    <property type="entry name" value="SnoaL-like"/>
</dbReference>
<gene>
    <name evidence="3" type="ORF">FRZ32_10345</name>
</gene>
<dbReference type="InterPro" id="IPR032710">
    <property type="entry name" value="NTF2-like_dom_sf"/>
</dbReference>
<dbReference type="Proteomes" id="UP000321249">
    <property type="component" value="Unassembled WGS sequence"/>
</dbReference>
<sequence length="175" mass="19791">MTSIDPVFAALADRIAIQDCVARYMRGQDRLDAALQKGAFHPDAKVDYGFFVGSAAEFVDFAQTLLARYHATWHMTGQMLIEIDGDRATGEIYFHAWHRRDGDEGPQDLQIAGRYLDVYERRDGRWAIVHRREVVDWTRSDPAADDWFDRTPAALRGGRKGNDPSDIIGESHGPI</sequence>
<dbReference type="SUPFAM" id="SSF54427">
    <property type="entry name" value="NTF2-like"/>
    <property type="match status" value="1"/>
</dbReference>
<dbReference type="Pfam" id="PF13577">
    <property type="entry name" value="SnoaL_4"/>
    <property type="match status" value="1"/>
</dbReference>
<accession>A0A5C6TUF3</accession>
<dbReference type="Gene3D" id="3.10.450.50">
    <property type="match status" value="1"/>
</dbReference>
<keyword evidence="4" id="KW-1185">Reference proteome</keyword>
<proteinExistence type="predicted"/>
<evidence type="ECO:0000313" key="4">
    <source>
        <dbReference type="Proteomes" id="UP000321249"/>
    </source>
</evidence>
<comment type="caution">
    <text evidence="3">The sequence shown here is derived from an EMBL/GenBank/DDBJ whole genome shotgun (WGS) entry which is preliminary data.</text>
</comment>
<evidence type="ECO:0000259" key="2">
    <source>
        <dbReference type="Pfam" id="PF13577"/>
    </source>
</evidence>
<evidence type="ECO:0000313" key="3">
    <source>
        <dbReference type="EMBL" id="TXC64022.1"/>
    </source>
</evidence>
<feature type="region of interest" description="Disordered" evidence="1">
    <location>
        <begin position="152"/>
        <end position="175"/>
    </location>
</feature>